<name>A0A1S6IV48_9FIRM</name>
<sequence>MPIFEYACQSCGKVFEKLQLVGREEQVKCPACASEKVEKKISAPFLPSSVGRPADSASCAAPAKSDGCSSGCASGG</sequence>
<proteinExistence type="predicted"/>
<evidence type="ECO:0000313" key="4">
    <source>
        <dbReference type="Proteomes" id="UP000189464"/>
    </source>
</evidence>
<dbReference type="Pfam" id="PF09723">
    <property type="entry name" value="Zn_ribbon_8"/>
    <property type="match status" value="1"/>
</dbReference>
<dbReference type="RefSeq" id="WP_077713565.1">
    <property type="nucleotide sequence ID" value="NZ_CP019698.1"/>
</dbReference>
<dbReference type="STRING" id="1833852.B0537_05625"/>
<protein>
    <submittedName>
        <fullName evidence="3">FmdB family transcriptional regulator</fullName>
    </submittedName>
</protein>
<organism evidence="3 4">
    <name type="scientific">Desulforamulus ferrireducens</name>
    <dbReference type="NCBI Taxonomy" id="1833852"/>
    <lineage>
        <taxon>Bacteria</taxon>
        <taxon>Bacillati</taxon>
        <taxon>Bacillota</taxon>
        <taxon>Clostridia</taxon>
        <taxon>Eubacteriales</taxon>
        <taxon>Peptococcaceae</taxon>
        <taxon>Desulforamulus</taxon>
    </lineage>
</organism>
<feature type="domain" description="Putative regulatory protein FmdB zinc ribbon" evidence="2">
    <location>
        <begin position="1"/>
        <end position="42"/>
    </location>
</feature>
<evidence type="ECO:0000259" key="2">
    <source>
        <dbReference type="SMART" id="SM00834"/>
    </source>
</evidence>
<accession>A0A1S6IV48</accession>
<feature type="region of interest" description="Disordered" evidence="1">
    <location>
        <begin position="47"/>
        <end position="76"/>
    </location>
</feature>
<evidence type="ECO:0000256" key="1">
    <source>
        <dbReference type="SAM" id="MobiDB-lite"/>
    </source>
</evidence>
<reference evidence="3 4" key="1">
    <citation type="journal article" date="2016" name="Int. J. Syst. Evol. Microbiol.">
        <title>Desulfotomaculum ferrireducens sp. nov., a moderately thermophilic sulfate-reducing and dissimilatory Fe(III)-reducing bacterium isolated from compost.</title>
        <authorList>
            <person name="Yang G."/>
            <person name="Guo J."/>
            <person name="Zhuang L."/>
            <person name="Yuan Y."/>
            <person name="Zhou S."/>
        </authorList>
    </citation>
    <scope>NUCLEOTIDE SEQUENCE [LARGE SCALE GENOMIC DNA]</scope>
    <source>
        <strain evidence="3 4">GSS09</strain>
    </source>
</reference>
<dbReference type="KEGG" id="dfg:B0537_05625"/>
<dbReference type="EMBL" id="CP019698">
    <property type="protein sequence ID" value="AQS58612.1"/>
    <property type="molecule type" value="Genomic_DNA"/>
</dbReference>
<dbReference type="InterPro" id="IPR013429">
    <property type="entry name" value="Regulatory_FmdB_Zinc_ribbon"/>
</dbReference>
<keyword evidence="4" id="KW-1185">Reference proteome</keyword>
<gene>
    <name evidence="3" type="ORF">B0537_05625</name>
</gene>
<dbReference type="OrthoDB" id="9813321at2"/>
<dbReference type="Gene3D" id="2.20.28.30">
    <property type="entry name" value="RNA polymerase ii, chain L"/>
    <property type="match status" value="1"/>
</dbReference>
<dbReference type="Proteomes" id="UP000189464">
    <property type="component" value="Chromosome"/>
</dbReference>
<feature type="compositionally biased region" description="Low complexity" evidence="1">
    <location>
        <begin position="65"/>
        <end position="76"/>
    </location>
</feature>
<dbReference type="NCBIfam" id="TIGR02605">
    <property type="entry name" value="CxxC_CxxC_SSSS"/>
    <property type="match status" value="1"/>
</dbReference>
<dbReference type="SMART" id="SM00834">
    <property type="entry name" value="CxxC_CXXC_SSSS"/>
    <property type="match status" value="1"/>
</dbReference>
<dbReference type="AlphaFoldDB" id="A0A1S6IV48"/>
<evidence type="ECO:0000313" key="3">
    <source>
        <dbReference type="EMBL" id="AQS58612.1"/>
    </source>
</evidence>